<dbReference type="RefSeq" id="WP_265724105.1">
    <property type="nucleotide sequence ID" value="NZ_JAOSLC020000002.1"/>
</dbReference>
<keyword evidence="2" id="KW-1185">Reference proteome</keyword>
<sequence>MHILLVLISYILLTAYTAKKHYLFYAKASEAYGSITPYEKYFFFHRTYGVDTGDIYWVDAQFIENLRPN</sequence>
<organism evidence="1 2">
    <name type="scientific">Polaribacter ponticola</name>
    <dbReference type="NCBI Taxonomy" id="2978475"/>
    <lineage>
        <taxon>Bacteria</taxon>
        <taxon>Pseudomonadati</taxon>
        <taxon>Bacteroidota</taxon>
        <taxon>Flavobacteriia</taxon>
        <taxon>Flavobacteriales</taxon>
        <taxon>Flavobacteriaceae</taxon>
    </lineage>
</organism>
<gene>
    <name evidence="1" type="ORF">N5A56_001420</name>
</gene>
<comment type="caution">
    <text evidence="1">The sequence shown here is derived from an EMBL/GenBank/DDBJ whole genome shotgun (WGS) entry which is preliminary data.</text>
</comment>
<evidence type="ECO:0000313" key="2">
    <source>
        <dbReference type="Proteomes" id="UP001151478"/>
    </source>
</evidence>
<name>A0ABT5S4Z4_9FLAO</name>
<proteinExistence type="predicted"/>
<accession>A0ABT5S4Z4</accession>
<evidence type="ECO:0000313" key="1">
    <source>
        <dbReference type="EMBL" id="MDD7913177.1"/>
    </source>
</evidence>
<reference evidence="1" key="1">
    <citation type="submission" date="2023-02" db="EMBL/GenBank/DDBJ databases">
        <title>Polaribacter ponticola sp. nov., isolated from seawater.</title>
        <authorList>
            <person name="Baek J.H."/>
            <person name="Kim J.M."/>
            <person name="Choi D.G."/>
            <person name="Jeon C.O."/>
        </authorList>
    </citation>
    <scope>NUCLEOTIDE SEQUENCE</scope>
    <source>
        <strain evidence="1">MSW5</strain>
    </source>
</reference>
<dbReference type="Proteomes" id="UP001151478">
    <property type="component" value="Unassembled WGS sequence"/>
</dbReference>
<dbReference type="EMBL" id="JAOSLC020000002">
    <property type="protein sequence ID" value="MDD7913177.1"/>
    <property type="molecule type" value="Genomic_DNA"/>
</dbReference>
<protein>
    <submittedName>
        <fullName evidence="1">Uncharacterized protein</fullName>
    </submittedName>
</protein>